<accession>A0A5D4T9X5</accession>
<dbReference type="InterPro" id="IPR051206">
    <property type="entry name" value="NAMLAA_amidase_2"/>
</dbReference>
<proteinExistence type="predicted"/>
<dbReference type="RefSeq" id="WP_148979066.1">
    <property type="nucleotide sequence ID" value="NZ_JBNILI010000010.1"/>
</dbReference>
<evidence type="ECO:0000256" key="2">
    <source>
        <dbReference type="ARBA" id="ARBA00011901"/>
    </source>
</evidence>
<dbReference type="PROSITE" id="PS51257">
    <property type="entry name" value="PROKAR_LIPOPROTEIN"/>
    <property type="match status" value="1"/>
</dbReference>
<dbReference type="GO" id="GO:0009254">
    <property type="term" value="P:peptidoglycan turnover"/>
    <property type="evidence" value="ECO:0007669"/>
    <property type="project" value="TreeGrafter"/>
</dbReference>
<dbReference type="Pfam" id="PF01510">
    <property type="entry name" value="Amidase_2"/>
    <property type="match status" value="1"/>
</dbReference>
<gene>
    <name evidence="8" type="ORF">FZC75_08970</name>
</gene>
<evidence type="ECO:0000256" key="3">
    <source>
        <dbReference type="ARBA" id="ARBA00022801"/>
    </source>
</evidence>
<sequence>MFKLTYLIISIFLLIGCSKSTVQTERHLDKIPPITEAMVVVPPEPSSLDMREWLLPKKNSRVRGAPITHVMLHFTNNALRAPQDPYNIEEVYSLFEEYEVSAHYMIDRDGEIYLLVPEERAAFHAGKGHLLNYQDYESGLNDYSIGIELLAVGTSEEMLSIMPAEIYDSISPSDIGYTDAQYASLKELLDDILKRNPLIKNDREHIIGHDEYAPVRKSDPGDLFDWSRIGY</sequence>
<evidence type="ECO:0000259" key="7">
    <source>
        <dbReference type="SMART" id="SM00644"/>
    </source>
</evidence>
<dbReference type="InterPro" id="IPR036505">
    <property type="entry name" value="Amidase/PGRP_sf"/>
</dbReference>
<dbReference type="Proteomes" id="UP000324517">
    <property type="component" value="Unassembled WGS sequence"/>
</dbReference>
<protein>
    <recommendedName>
        <fullName evidence="2">N-acetylmuramoyl-L-alanine amidase</fullName>
        <ecNumber evidence="2">3.5.1.28</ecNumber>
    </recommendedName>
    <alternativeName>
        <fullName evidence="6">Autolysin</fullName>
    </alternativeName>
    <alternativeName>
        <fullName evidence="5">Cell wall hydrolase</fullName>
    </alternativeName>
</protein>
<dbReference type="SMART" id="SM00644">
    <property type="entry name" value="Ami_2"/>
    <property type="match status" value="1"/>
</dbReference>
<dbReference type="EC" id="3.5.1.28" evidence="2"/>
<comment type="catalytic activity">
    <reaction evidence="1">
        <text>Hydrolyzes the link between N-acetylmuramoyl residues and L-amino acid residues in certain cell-wall glycopeptides.</text>
        <dbReference type="EC" id="3.5.1.28"/>
    </reaction>
</comment>
<evidence type="ECO:0000256" key="6">
    <source>
        <dbReference type="ARBA" id="ARBA00032390"/>
    </source>
</evidence>
<feature type="domain" description="N-acetylmuramoyl-L-alanine amidase" evidence="7">
    <location>
        <begin position="55"/>
        <end position="221"/>
    </location>
</feature>
<evidence type="ECO:0000313" key="9">
    <source>
        <dbReference type="Proteomes" id="UP000324517"/>
    </source>
</evidence>
<dbReference type="AlphaFoldDB" id="A0A5D4T9X5"/>
<reference evidence="8 9" key="1">
    <citation type="submission" date="2019-08" db="EMBL/GenBank/DDBJ databases">
        <title>Bacillus genomes from the desert of Cuatro Cienegas, Coahuila.</title>
        <authorList>
            <person name="Olmedo-Alvarez G."/>
        </authorList>
    </citation>
    <scope>NUCLEOTIDE SEQUENCE [LARGE SCALE GENOMIC DNA]</scope>
    <source>
        <strain evidence="8 9">CH98b_3T</strain>
    </source>
</reference>
<dbReference type="SUPFAM" id="SSF55846">
    <property type="entry name" value="N-acetylmuramoyl-L-alanine amidase-like"/>
    <property type="match status" value="1"/>
</dbReference>
<organism evidence="8 9">
    <name type="scientific">Sutcliffiella horikoshii</name>
    <dbReference type="NCBI Taxonomy" id="79883"/>
    <lineage>
        <taxon>Bacteria</taxon>
        <taxon>Bacillati</taxon>
        <taxon>Bacillota</taxon>
        <taxon>Bacilli</taxon>
        <taxon>Bacillales</taxon>
        <taxon>Bacillaceae</taxon>
        <taxon>Sutcliffiella</taxon>
    </lineage>
</organism>
<dbReference type="CDD" id="cd06583">
    <property type="entry name" value="PGRP"/>
    <property type="match status" value="1"/>
</dbReference>
<dbReference type="PANTHER" id="PTHR30417">
    <property type="entry name" value="N-ACETYLMURAMOYL-L-ALANINE AMIDASE AMID"/>
    <property type="match status" value="1"/>
</dbReference>
<evidence type="ECO:0000256" key="4">
    <source>
        <dbReference type="ARBA" id="ARBA00023316"/>
    </source>
</evidence>
<evidence type="ECO:0000256" key="1">
    <source>
        <dbReference type="ARBA" id="ARBA00001561"/>
    </source>
</evidence>
<keyword evidence="3" id="KW-0378">Hydrolase</keyword>
<dbReference type="InterPro" id="IPR002502">
    <property type="entry name" value="Amidase_domain"/>
</dbReference>
<dbReference type="Gene3D" id="3.40.80.10">
    <property type="entry name" value="Peptidoglycan recognition protein-like"/>
    <property type="match status" value="1"/>
</dbReference>
<evidence type="ECO:0000313" key="8">
    <source>
        <dbReference type="EMBL" id="TYS72099.1"/>
    </source>
</evidence>
<dbReference type="GO" id="GO:0009253">
    <property type="term" value="P:peptidoglycan catabolic process"/>
    <property type="evidence" value="ECO:0007669"/>
    <property type="project" value="InterPro"/>
</dbReference>
<comment type="caution">
    <text evidence="8">The sequence shown here is derived from an EMBL/GenBank/DDBJ whole genome shotgun (WGS) entry which is preliminary data.</text>
</comment>
<dbReference type="OrthoDB" id="66275at2"/>
<dbReference type="GO" id="GO:0008745">
    <property type="term" value="F:N-acetylmuramoyl-L-alanine amidase activity"/>
    <property type="evidence" value="ECO:0007669"/>
    <property type="project" value="UniProtKB-EC"/>
</dbReference>
<name>A0A5D4T9X5_9BACI</name>
<dbReference type="EMBL" id="VTET01000004">
    <property type="protein sequence ID" value="TYS72099.1"/>
    <property type="molecule type" value="Genomic_DNA"/>
</dbReference>
<evidence type="ECO:0000256" key="5">
    <source>
        <dbReference type="ARBA" id="ARBA00030881"/>
    </source>
</evidence>
<dbReference type="GO" id="GO:0071555">
    <property type="term" value="P:cell wall organization"/>
    <property type="evidence" value="ECO:0007669"/>
    <property type="project" value="UniProtKB-KW"/>
</dbReference>
<keyword evidence="4" id="KW-0961">Cell wall biogenesis/degradation</keyword>
<dbReference type="PANTHER" id="PTHR30417:SF1">
    <property type="entry name" value="N-ACETYLMURAMOYL-L-ALANINE AMIDASE AMID"/>
    <property type="match status" value="1"/>
</dbReference>